<organism evidence="11 12">
    <name type="scientific">Ciceribacter lividus</name>
    <dbReference type="NCBI Taxonomy" id="1197950"/>
    <lineage>
        <taxon>Bacteria</taxon>
        <taxon>Pseudomonadati</taxon>
        <taxon>Pseudomonadota</taxon>
        <taxon>Alphaproteobacteria</taxon>
        <taxon>Hyphomicrobiales</taxon>
        <taxon>Rhizobiaceae</taxon>
        <taxon>Ciceribacter</taxon>
    </lineage>
</organism>
<dbReference type="CDD" id="cd00405">
    <property type="entry name" value="PRAI"/>
    <property type="match status" value="1"/>
</dbReference>
<feature type="domain" description="N-(5'phosphoribosyl) anthranilate isomerase (PRAI)" evidence="10">
    <location>
        <begin position="5"/>
        <end position="208"/>
    </location>
</feature>
<keyword evidence="7 9" id="KW-0057">Aromatic amino acid biosynthesis</keyword>
<evidence type="ECO:0000256" key="6">
    <source>
        <dbReference type="ARBA" id="ARBA00022822"/>
    </source>
</evidence>
<evidence type="ECO:0000256" key="8">
    <source>
        <dbReference type="ARBA" id="ARBA00023235"/>
    </source>
</evidence>
<evidence type="ECO:0000256" key="9">
    <source>
        <dbReference type="HAMAP-Rule" id="MF_00135"/>
    </source>
</evidence>
<reference evidence="11 12" key="1">
    <citation type="submission" date="2018-07" db="EMBL/GenBank/DDBJ databases">
        <title>Genomic Encyclopedia of Type Strains, Phase IV (KMG-IV): sequencing the most valuable type-strain genomes for metagenomic binning, comparative biology and taxonomic classification.</title>
        <authorList>
            <person name="Goeker M."/>
        </authorList>
    </citation>
    <scope>NUCLEOTIDE SEQUENCE [LARGE SCALE GENOMIC DNA]</scope>
    <source>
        <strain evidence="11 12">DSM 25528</strain>
    </source>
</reference>
<evidence type="ECO:0000256" key="3">
    <source>
        <dbReference type="ARBA" id="ARBA00012572"/>
    </source>
</evidence>
<keyword evidence="12" id="KW-1185">Reference proteome</keyword>
<evidence type="ECO:0000256" key="7">
    <source>
        <dbReference type="ARBA" id="ARBA00023141"/>
    </source>
</evidence>
<evidence type="ECO:0000256" key="2">
    <source>
        <dbReference type="ARBA" id="ARBA00004664"/>
    </source>
</evidence>
<dbReference type="AlphaFoldDB" id="A0A6I7HHF6"/>
<evidence type="ECO:0000256" key="5">
    <source>
        <dbReference type="ARBA" id="ARBA00022605"/>
    </source>
</evidence>
<dbReference type="PANTHER" id="PTHR42894">
    <property type="entry name" value="N-(5'-PHOSPHORIBOSYL)ANTHRANILATE ISOMERASE"/>
    <property type="match status" value="1"/>
</dbReference>
<dbReference type="SUPFAM" id="SSF51366">
    <property type="entry name" value="Ribulose-phoshate binding barrel"/>
    <property type="match status" value="1"/>
</dbReference>
<gene>
    <name evidence="9" type="primary">trpF</name>
    <name evidence="11" type="ORF">DFR48_11448</name>
</gene>
<comment type="similarity">
    <text evidence="9">Belongs to the TrpF family.</text>
</comment>
<comment type="catalytic activity">
    <reaction evidence="1 9">
        <text>N-(5-phospho-beta-D-ribosyl)anthranilate = 1-(2-carboxyphenylamino)-1-deoxy-D-ribulose 5-phosphate</text>
        <dbReference type="Rhea" id="RHEA:21540"/>
        <dbReference type="ChEBI" id="CHEBI:18277"/>
        <dbReference type="ChEBI" id="CHEBI:58613"/>
        <dbReference type="EC" id="5.3.1.24"/>
    </reaction>
</comment>
<comment type="caution">
    <text evidence="11">The sequence shown here is derived from an EMBL/GenBank/DDBJ whole genome shotgun (WGS) entry which is preliminary data.</text>
</comment>
<evidence type="ECO:0000313" key="12">
    <source>
        <dbReference type="Proteomes" id="UP000252582"/>
    </source>
</evidence>
<sequence length="224" mass="24369">MMPDIKICGLKTSEAVDRAVERGATYIGFIFFEKSPRNIEPDIAGTLADRVRGRVKIVAVTVDADTDELDEIVEQLKPDILQLHGNESPERLLMLKALYGLPIMKAFSIREPDDLKRIEPYIGIADRFLFDAKAPNGSELPGGNGVPFDWRVLRTLDGSVDYMLSGGLNKDNVAEALRETGARGIDVSSGVECAPGVKDTAMIDEFFAAVKRASALEPVSGSTK</sequence>
<accession>A0A6I7HHF6</accession>
<name>A0A6I7HHF6_9HYPH</name>
<dbReference type="EC" id="5.3.1.24" evidence="3 9"/>
<dbReference type="HAMAP" id="MF_00135">
    <property type="entry name" value="PRAI"/>
    <property type="match status" value="1"/>
</dbReference>
<dbReference type="GO" id="GO:0004640">
    <property type="term" value="F:phosphoribosylanthranilate isomerase activity"/>
    <property type="evidence" value="ECO:0007669"/>
    <property type="project" value="UniProtKB-UniRule"/>
</dbReference>
<dbReference type="InterPro" id="IPR013785">
    <property type="entry name" value="Aldolase_TIM"/>
</dbReference>
<dbReference type="PANTHER" id="PTHR42894:SF1">
    <property type="entry name" value="N-(5'-PHOSPHORIBOSYL)ANTHRANILATE ISOMERASE"/>
    <property type="match status" value="1"/>
</dbReference>
<keyword evidence="5 9" id="KW-0028">Amino-acid biosynthesis</keyword>
<keyword evidence="8 9" id="KW-0413">Isomerase</keyword>
<dbReference type="Gene3D" id="3.20.20.70">
    <property type="entry name" value="Aldolase class I"/>
    <property type="match status" value="1"/>
</dbReference>
<dbReference type="NCBIfam" id="NF002295">
    <property type="entry name" value="PRK01222.1-1"/>
    <property type="match status" value="1"/>
</dbReference>
<dbReference type="InterPro" id="IPR011060">
    <property type="entry name" value="RibuloseP-bd_barrel"/>
</dbReference>
<dbReference type="EMBL" id="QPIX01000014">
    <property type="protein sequence ID" value="RCW20390.1"/>
    <property type="molecule type" value="Genomic_DNA"/>
</dbReference>
<dbReference type="RefSeq" id="WP_114364961.1">
    <property type="nucleotide sequence ID" value="NZ_QPIX01000014.1"/>
</dbReference>
<comment type="pathway">
    <text evidence="2 9">Amino-acid biosynthesis; L-tryptophan biosynthesis; L-tryptophan from chorismate: step 3/5.</text>
</comment>
<dbReference type="Proteomes" id="UP000252582">
    <property type="component" value="Unassembled WGS sequence"/>
</dbReference>
<keyword evidence="6 9" id="KW-0822">Tryptophan biosynthesis</keyword>
<evidence type="ECO:0000256" key="1">
    <source>
        <dbReference type="ARBA" id="ARBA00001164"/>
    </source>
</evidence>
<dbReference type="Pfam" id="PF00697">
    <property type="entry name" value="PRAI"/>
    <property type="match status" value="1"/>
</dbReference>
<dbReference type="GO" id="GO:0000162">
    <property type="term" value="P:L-tryptophan biosynthetic process"/>
    <property type="evidence" value="ECO:0007669"/>
    <property type="project" value="UniProtKB-UniRule"/>
</dbReference>
<evidence type="ECO:0000259" key="10">
    <source>
        <dbReference type="Pfam" id="PF00697"/>
    </source>
</evidence>
<protein>
    <recommendedName>
        <fullName evidence="4 9">N-(5'-phosphoribosyl)anthranilate isomerase</fullName>
        <shortName evidence="9">PRAI</shortName>
        <ecNumber evidence="3 9">5.3.1.24</ecNumber>
    </recommendedName>
</protein>
<evidence type="ECO:0000256" key="4">
    <source>
        <dbReference type="ARBA" id="ARBA00022272"/>
    </source>
</evidence>
<dbReference type="InterPro" id="IPR044643">
    <property type="entry name" value="TrpF_fam"/>
</dbReference>
<evidence type="ECO:0000313" key="11">
    <source>
        <dbReference type="EMBL" id="RCW20390.1"/>
    </source>
</evidence>
<proteinExistence type="inferred from homology"/>
<dbReference type="InterPro" id="IPR001240">
    <property type="entry name" value="PRAI_dom"/>
</dbReference>
<dbReference type="UniPathway" id="UPA00035">
    <property type="reaction ID" value="UER00042"/>
</dbReference>